<dbReference type="InterPro" id="IPR030395">
    <property type="entry name" value="GP_PDE_dom"/>
</dbReference>
<protein>
    <recommendedName>
        <fullName evidence="1">GP-PDE domain-containing protein</fullName>
    </recommendedName>
</protein>
<dbReference type="InterPro" id="IPR017946">
    <property type="entry name" value="PLC-like_Pdiesterase_TIM-brl"/>
</dbReference>
<sequence length="212" mass="23758">MEFKKPLIIYHRGRHGKSIRVKENTLEAFERAIKEGAAMVEFDVWGDGHVQHDHASDPLAPTLWGVMDAIRARIAVNIEIKSPEAVSGVLEVVEEALSLGPWAANQIVVSSFHHESAIRVKSVFPELRVGVINDGVLEPSCIKWLASKGVDNLHVAWMNIIMDIDGECVMRRAVQANNMHIWVWIVNTKKVFDTVVAYGAEAIFTDKPQLFR</sequence>
<name>A0A1G2D0U1_9BACT</name>
<dbReference type="GO" id="GO:0006629">
    <property type="term" value="P:lipid metabolic process"/>
    <property type="evidence" value="ECO:0007669"/>
    <property type="project" value="InterPro"/>
</dbReference>
<dbReference type="PROSITE" id="PS51704">
    <property type="entry name" value="GP_PDE"/>
    <property type="match status" value="1"/>
</dbReference>
<evidence type="ECO:0000259" key="1">
    <source>
        <dbReference type="PROSITE" id="PS51704"/>
    </source>
</evidence>
<organism evidence="2 3">
    <name type="scientific">Candidatus Lloydbacteria bacterium RIFCSPHIGHO2_02_FULL_50_13</name>
    <dbReference type="NCBI Taxonomy" id="1798661"/>
    <lineage>
        <taxon>Bacteria</taxon>
        <taxon>Candidatus Lloydiibacteriota</taxon>
    </lineage>
</organism>
<comment type="caution">
    <text evidence="2">The sequence shown here is derived from an EMBL/GenBank/DDBJ whole genome shotgun (WGS) entry which is preliminary data.</text>
</comment>
<dbReference type="EMBL" id="MHLL01000064">
    <property type="protein sequence ID" value="OGZ07249.1"/>
    <property type="molecule type" value="Genomic_DNA"/>
</dbReference>
<evidence type="ECO:0000313" key="2">
    <source>
        <dbReference type="EMBL" id="OGZ07249.1"/>
    </source>
</evidence>
<dbReference type="STRING" id="1798661.A3D65_01820"/>
<evidence type="ECO:0000313" key="3">
    <source>
        <dbReference type="Proteomes" id="UP000177996"/>
    </source>
</evidence>
<dbReference type="Proteomes" id="UP000177996">
    <property type="component" value="Unassembled WGS sequence"/>
</dbReference>
<dbReference type="AlphaFoldDB" id="A0A1G2D0U1"/>
<dbReference type="CDD" id="cd08556">
    <property type="entry name" value="GDPD"/>
    <property type="match status" value="1"/>
</dbReference>
<dbReference type="Pfam" id="PF03009">
    <property type="entry name" value="GDPD"/>
    <property type="match status" value="2"/>
</dbReference>
<dbReference type="SUPFAM" id="SSF51695">
    <property type="entry name" value="PLC-like phosphodiesterases"/>
    <property type="match status" value="1"/>
</dbReference>
<dbReference type="PANTHER" id="PTHR46211">
    <property type="entry name" value="GLYCEROPHOSPHORYL DIESTER PHOSPHODIESTERASE"/>
    <property type="match status" value="1"/>
</dbReference>
<proteinExistence type="predicted"/>
<dbReference type="Gene3D" id="3.20.20.190">
    <property type="entry name" value="Phosphatidylinositol (PI) phosphodiesterase"/>
    <property type="match status" value="2"/>
</dbReference>
<reference evidence="2 3" key="1">
    <citation type="journal article" date="2016" name="Nat. Commun.">
        <title>Thousands of microbial genomes shed light on interconnected biogeochemical processes in an aquifer system.</title>
        <authorList>
            <person name="Anantharaman K."/>
            <person name="Brown C.T."/>
            <person name="Hug L.A."/>
            <person name="Sharon I."/>
            <person name="Castelle C.J."/>
            <person name="Probst A.J."/>
            <person name="Thomas B.C."/>
            <person name="Singh A."/>
            <person name="Wilkins M.J."/>
            <person name="Karaoz U."/>
            <person name="Brodie E.L."/>
            <person name="Williams K.H."/>
            <person name="Hubbard S.S."/>
            <person name="Banfield J.F."/>
        </authorList>
    </citation>
    <scope>NUCLEOTIDE SEQUENCE [LARGE SCALE GENOMIC DNA]</scope>
</reference>
<dbReference type="PANTHER" id="PTHR46211:SF1">
    <property type="entry name" value="GLYCEROPHOSPHODIESTER PHOSPHODIESTERASE, CYTOPLASMIC"/>
    <property type="match status" value="1"/>
</dbReference>
<dbReference type="GO" id="GO:0008081">
    <property type="term" value="F:phosphoric diester hydrolase activity"/>
    <property type="evidence" value="ECO:0007669"/>
    <property type="project" value="InterPro"/>
</dbReference>
<feature type="domain" description="GP-PDE" evidence="1">
    <location>
        <begin position="1"/>
        <end position="212"/>
    </location>
</feature>
<gene>
    <name evidence="2" type="ORF">A3D65_01820</name>
</gene>
<accession>A0A1G2D0U1</accession>